<dbReference type="KEGG" id="nmr:Nmar_0577"/>
<dbReference type="InParanoid" id="A9A260"/>
<protein>
    <recommendedName>
        <fullName evidence="5">DNA repair protein</fullName>
    </recommendedName>
</protein>
<dbReference type="Proteomes" id="UP000000792">
    <property type="component" value="Chromosome"/>
</dbReference>
<evidence type="ECO:0000313" key="3">
    <source>
        <dbReference type="EMBL" id="ABX12473.1"/>
    </source>
</evidence>
<keyword evidence="1" id="KW-0175">Coiled coil</keyword>
<keyword evidence="4" id="KW-1185">Reference proteome</keyword>
<dbReference type="STRING" id="436308.Nmar_0577"/>
<dbReference type="EMBL" id="CP000866">
    <property type="protein sequence ID" value="ABX12473.1"/>
    <property type="molecule type" value="Genomic_DNA"/>
</dbReference>
<accession>A9A260</accession>
<dbReference type="HOGENOM" id="CLU_1109529_0_0_2"/>
<evidence type="ECO:0000256" key="2">
    <source>
        <dbReference type="SAM" id="MobiDB-lite"/>
    </source>
</evidence>
<evidence type="ECO:0008006" key="5">
    <source>
        <dbReference type="Google" id="ProtNLM"/>
    </source>
</evidence>
<dbReference type="AlphaFoldDB" id="A9A260"/>
<feature type="region of interest" description="Disordered" evidence="2">
    <location>
        <begin position="231"/>
        <end position="250"/>
    </location>
</feature>
<evidence type="ECO:0000313" key="4">
    <source>
        <dbReference type="Proteomes" id="UP000000792"/>
    </source>
</evidence>
<name>A9A260_NITMS</name>
<feature type="coiled-coil region" evidence="1">
    <location>
        <begin position="7"/>
        <end position="172"/>
    </location>
</feature>
<dbReference type="OrthoDB" id="3152at2157"/>
<proteinExistence type="predicted"/>
<reference evidence="3 4" key="1">
    <citation type="journal article" date="2010" name="Proc. Natl. Acad. Sci. U.S.A.">
        <title>Nitrosopumilus maritimus genome reveals unique mechanisms for nitrification and autotrophy in globally distributed marine crenarchaea.</title>
        <authorList>
            <person name="Walker C.B."/>
            <person name="de la Torre J.R."/>
            <person name="Klotz M.G."/>
            <person name="Urakawa H."/>
            <person name="Pinel N."/>
            <person name="Arp D.J."/>
            <person name="Brochier-Armanet C."/>
            <person name="Chain P.S."/>
            <person name="Chan P.P."/>
            <person name="Gollabgir A."/>
            <person name="Hemp J."/>
            <person name="Hugler M."/>
            <person name="Karr E.A."/>
            <person name="Konneke M."/>
            <person name="Shin M."/>
            <person name="Lawton T.J."/>
            <person name="Lowe T."/>
            <person name="Martens-Habbena W."/>
            <person name="Sayavedra-Soto L.A."/>
            <person name="Lang D."/>
            <person name="Sievert S.M."/>
            <person name="Rosenzweig A.C."/>
            <person name="Manning G."/>
            <person name="Stahl D.A."/>
        </authorList>
    </citation>
    <scope>NUCLEOTIDE SEQUENCE [LARGE SCALE GENOMIC DNA]</scope>
    <source>
        <strain evidence="3 4">SCM1</strain>
    </source>
</reference>
<dbReference type="eggNOG" id="arCOG08034">
    <property type="taxonomic scope" value="Archaea"/>
</dbReference>
<dbReference type="EnsemblBacteria" id="ABX12473">
    <property type="protein sequence ID" value="ABX12473"/>
    <property type="gene ID" value="Nmar_0577"/>
</dbReference>
<organism evidence="3 4">
    <name type="scientific">Nitrosopumilus maritimus (strain SCM1)</name>
    <dbReference type="NCBI Taxonomy" id="436308"/>
    <lineage>
        <taxon>Archaea</taxon>
        <taxon>Nitrososphaerota</taxon>
        <taxon>Nitrososphaeria</taxon>
        <taxon>Nitrosopumilales</taxon>
        <taxon>Nitrosopumilaceae</taxon>
        <taxon>Nitrosopumilus</taxon>
    </lineage>
</organism>
<gene>
    <name evidence="3" type="ordered locus">Nmar_0577</name>
</gene>
<evidence type="ECO:0000256" key="1">
    <source>
        <dbReference type="SAM" id="Coils"/>
    </source>
</evidence>
<sequence>MGLFGKKEDAVSENNEESVLKKELETEVESLQNEFRRKQDELNDIQQKIDSVKEEYETAVSNLMLVKKELNQKKMELDIVLREYKETKEKIIESEKIKNSESFEEFTKTEENLSKVKQELEEITKEYEKTKESVASEQSMLSQIRKQQVEAEKELDEANSRLYNAKEELNKKDEFQDTNILTPKEREFIQGDNKSSAGVIEAASAVVGSLKSKLNNAHKELEAIQLLLEKEREEHEETKKELDKLKSEKS</sequence>